<dbReference type="Gene3D" id="3.30.1330.70">
    <property type="entry name" value="Holliday junction resolvase RusA"/>
    <property type="match status" value="1"/>
</dbReference>
<dbReference type="AlphaFoldDB" id="A0A6H1ZA86"/>
<organism evidence="1">
    <name type="scientific">viral metagenome</name>
    <dbReference type="NCBI Taxonomy" id="1070528"/>
    <lineage>
        <taxon>unclassified sequences</taxon>
        <taxon>metagenomes</taxon>
        <taxon>organismal metagenomes</taxon>
    </lineage>
</organism>
<evidence type="ECO:0000313" key="2">
    <source>
        <dbReference type="EMBL" id="QJH94132.1"/>
    </source>
</evidence>
<dbReference type="GO" id="GO:0000287">
    <property type="term" value="F:magnesium ion binding"/>
    <property type="evidence" value="ECO:0007669"/>
    <property type="project" value="InterPro"/>
</dbReference>
<reference evidence="1" key="1">
    <citation type="submission" date="2020-03" db="EMBL/GenBank/DDBJ databases">
        <title>The deep terrestrial virosphere.</title>
        <authorList>
            <person name="Holmfeldt K."/>
            <person name="Nilsson E."/>
            <person name="Simone D."/>
            <person name="Lopez-Fernandez M."/>
            <person name="Wu X."/>
            <person name="de Brujin I."/>
            <person name="Lundin D."/>
            <person name="Andersson A."/>
            <person name="Bertilsson S."/>
            <person name="Dopson M."/>
        </authorList>
    </citation>
    <scope>NUCLEOTIDE SEQUENCE</scope>
    <source>
        <strain evidence="1">TM448A00151</strain>
        <strain evidence="2">TM448B00189</strain>
    </source>
</reference>
<dbReference type="InterPro" id="IPR036614">
    <property type="entry name" value="RusA-like_sf"/>
</dbReference>
<proteinExistence type="predicted"/>
<dbReference type="EMBL" id="MT144596">
    <property type="protein sequence ID" value="QJH94132.1"/>
    <property type="molecule type" value="Genomic_DNA"/>
</dbReference>
<dbReference type="SUPFAM" id="SSF103084">
    <property type="entry name" value="Holliday junction resolvase RusA"/>
    <property type="match status" value="1"/>
</dbReference>
<accession>A0A6H1ZA86</accession>
<dbReference type="GO" id="GO:0006310">
    <property type="term" value="P:DNA recombination"/>
    <property type="evidence" value="ECO:0007669"/>
    <property type="project" value="InterPro"/>
</dbReference>
<name>A0A6H1ZA86_9ZZZZ</name>
<gene>
    <name evidence="1" type="ORF">TM448A00151_0012</name>
    <name evidence="2" type="ORF">TM448B00189_0025</name>
</gene>
<protein>
    <submittedName>
        <fullName evidence="1">Putative endodeoxyribonuclease</fullName>
    </submittedName>
</protein>
<dbReference type="GO" id="GO:0006281">
    <property type="term" value="P:DNA repair"/>
    <property type="evidence" value="ECO:0007669"/>
    <property type="project" value="InterPro"/>
</dbReference>
<sequence>MSKSIFFEILGQAVPKGRPKFARIGKFIHTYTPKKTKEWERTVKMRAAKYKPAKPFEGAVTITLCFYLLRPKSLSKKVLFHIKKPDGDNLGKAVLDALEGDFYKNDSQIVRAAVYKGYSDTVAKVVINIEEIS</sequence>
<evidence type="ECO:0000313" key="1">
    <source>
        <dbReference type="EMBL" id="QJA44813.1"/>
    </source>
</evidence>
<dbReference type="Pfam" id="PF05866">
    <property type="entry name" value="RusA"/>
    <property type="match status" value="1"/>
</dbReference>
<dbReference type="InterPro" id="IPR008822">
    <property type="entry name" value="Endonuclease_RusA-like"/>
</dbReference>
<dbReference type="EMBL" id="MT143981">
    <property type="protein sequence ID" value="QJA44813.1"/>
    <property type="molecule type" value="Genomic_DNA"/>
</dbReference>